<dbReference type="AlphaFoldDB" id="A0A318RGH9"/>
<organism evidence="1 2">
    <name type="scientific">Williamsia limnetica</name>
    <dbReference type="NCBI Taxonomy" id="882452"/>
    <lineage>
        <taxon>Bacteria</taxon>
        <taxon>Bacillati</taxon>
        <taxon>Actinomycetota</taxon>
        <taxon>Actinomycetes</taxon>
        <taxon>Mycobacteriales</taxon>
        <taxon>Nocardiaceae</taxon>
        <taxon>Williamsia</taxon>
    </lineage>
</organism>
<gene>
    <name evidence="1" type="ORF">DFR67_109200</name>
</gene>
<dbReference type="RefSeq" id="WP_110470594.1">
    <property type="nucleotide sequence ID" value="NZ_QJSP01000009.1"/>
</dbReference>
<dbReference type="Gene3D" id="3.10.20.30">
    <property type="match status" value="1"/>
</dbReference>
<dbReference type="EMBL" id="QJSP01000009">
    <property type="protein sequence ID" value="PYE15972.1"/>
    <property type="molecule type" value="Genomic_DNA"/>
</dbReference>
<evidence type="ECO:0000313" key="2">
    <source>
        <dbReference type="Proteomes" id="UP000247591"/>
    </source>
</evidence>
<comment type="caution">
    <text evidence="1">The sequence shown here is derived from an EMBL/GenBank/DDBJ whole genome shotgun (WGS) entry which is preliminary data.</text>
</comment>
<dbReference type="OrthoDB" id="4331766at2"/>
<evidence type="ECO:0000313" key="1">
    <source>
        <dbReference type="EMBL" id="PYE15972.1"/>
    </source>
</evidence>
<accession>A0A318RGH9</accession>
<dbReference type="InterPro" id="IPR003749">
    <property type="entry name" value="ThiS/MoaD-like"/>
</dbReference>
<dbReference type="Proteomes" id="UP000247591">
    <property type="component" value="Unassembled WGS sequence"/>
</dbReference>
<name>A0A318RGH9_WILLI</name>
<dbReference type="Pfam" id="PF02597">
    <property type="entry name" value="ThiS"/>
    <property type="match status" value="1"/>
</dbReference>
<dbReference type="InterPro" id="IPR016155">
    <property type="entry name" value="Mopterin_synth/thiamin_S_b"/>
</dbReference>
<dbReference type="SUPFAM" id="SSF54285">
    <property type="entry name" value="MoaD/ThiS"/>
    <property type="match status" value="1"/>
</dbReference>
<reference evidence="1 2" key="1">
    <citation type="submission" date="2018-06" db="EMBL/GenBank/DDBJ databases">
        <title>Genomic Encyclopedia of Type Strains, Phase IV (KMG-IV): sequencing the most valuable type-strain genomes for metagenomic binning, comparative biology and taxonomic classification.</title>
        <authorList>
            <person name="Goeker M."/>
        </authorList>
    </citation>
    <scope>NUCLEOTIDE SEQUENCE [LARGE SCALE GENOMIC DNA]</scope>
    <source>
        <strain evidence="1 2">DSM 45521</strain>
    </source>
</reference>
<proteinExistence type="predicted"/>
<dbReference type="InterPro" id="IPR012675">
    <property type="entry name" value="Beta-grasp_dom_sf"/>
</dbReference>
<keyword evidence="2" id="KW-1185">Reference proteome</keyword>
<sequence>MVTVVMFATARVAAGASTGEFAGNSVGDVLLVAREQYGPQFSSILDHSRVWLNGEAVDDMNATCAPGDELAILPPVAGG</sequence>
<protein>
    <submittedName>
        <fullName evidence="1">Molybdopterin synthase sulfur carrier subunit</fullName>
    </submittedName>
</protein>